<organism evidence="2 3">
    <name type="scientific">Actinophytocola oryzae</name>
    <dbReference type="NCBI Taxonomy" id="502181"/>
    <lineage>
        <taxon>Bacteria</taxon>
        <taxon>Bacillati</taxon>
        <taxon>Actinomycetota</taxon>
        <taxon>Actinomycetes</taxon>
        <taxon>Pseudonocardiales</taxon>
        <taxon>Pseudonocardiaceae</taxon>
    </lineage>
</organism>
<dbReference type="Proteomes" id="UP000294927">
    <property type="component" value="Unassembled WGS sequence"/>
</dbReference>
<comment type="caution">
    <text evidence="2">The sequence shown here is derived from an EMBL/GenBank/DDBJ whole genome shotgun (WGS) entry which is preliminary data.</text>
</comment>
<accession>A0A4R7VVZ3</accession>
<gene>
    <name evidence="2" type="ORF">CLV71_104283</name>
</gene>
<protein>
    <submittedName>
        <fullName evidence="2">Uncharacterized protein</fullName>
    </submittedName>
</protein>
<proteinExistence type="predicted"/>
<feature type="region of interest" description="Disordered" evidence="1">
    <location>
        <begin position="46"/>
        <end position="71"/>
    </location>
</feature>
<name>A0A4R7VVZ3_9PSEU</name>
<reference evidence="2 3" key="1">
    <citation type="submission" date="2019-03" db="EMBL/GenBank/DDBJ databases">
        <title>Genomic Encyclopedia of Archaeal and Bacterial Type Strains, Phase II (KMG-II): from individual species to whole genera.</title>
        <authorList>
            <person name="Goeker M."/>
        </authorList>
    </citation>
    <scope>NUCLEOTIDE SEQUENCE [LARGE SCALE GENOMIC DNA]</scope>
    <source>
        <strain evidence="2 3">DSM 45499</strain>
    </source>
</reference>
<evidence type="ECO:0000313" key="3">
    <source>
        <dbReference type="Proteomes" id="UP000294927"/>
    </source>
</evidence>
<evidence type="ECO:0000256" key="1">
    <source>
        <dbReference type="SAM" id="MobiDB-lite"/>
    </source>
</evidence>
<keyword evidence="3" id="KW-1185">Reference proteome</keyword>
<evidence type="ECO:0000313" key="2">
    <source>
        <dbReference type="EMBL" id="TDV53815.1"/>
    </source>
</evidence>
<dbReference type="EMBL" id="SOCP01000004">
    <property type="protein sequence ID" value="TDV53815.1"/>
    <property type="molecule type" value="Genomic_DNA"/>
</dbReference>
<sequence length="273" mass="29912">MTSRALCVSALGWTPTRPGPSCATCTVDTVTTSDTASYSIRTLRIHGDGPRQSVGDRTTPAASGTTRPPVSVQRYVPKPVSYNKEAQQQRTSVLYAKSNIAVAYPVEPGGQEHKPVVRSSEHDESVRYGEKHAERLVAADVGVPKTKTGLPPAARTKGWISRLYTELKPCDECEKFLNNALEDDAIVEYTGYHNGPNDHNLADIATRAVHIAEVDFLISRDEFADLRPGLEELSTFLKSLRLDDRAVPMPKLTRDVYGKRAKSPIQVAAVARK</sequence>
<dbReference type="AlphaFoldDB" id="A0A4R7VVZ3"/>